<dbReference type="Proteomes" id="UP000014541">
    <property type="component" value="Unassembled WGS sequence"/>
</dbReference>
<dbReference type="eggNOG" id="COG2114">
    <property type="taxonomic scope" value="Bacteria"/>
</dbReference>
<evidence type="ECO:0000259" key="3">
    <source>
        <dbReference type="PROSITE" id="PS50125"/>
    </source>
</evidence>
<keyword evidence="2" id="KW-0812">Transmembrane</keyword>
<protein>
    <recommendedName>
        <fullName evidence="3">Guanylate cyclase domain-containing protein</fullName>
    </recommendedName>
</protein>
<dbReference type="GO" id="GO:0035556">
    <property type="term" value="P:intracellular signal transduction"/>
    <property type="evidence" value="ECO:0007669"/>
    <property type="project" value="InterPro"/>
</dbReference>
<organism evidence="4 5">
    <name type="scientific">Treponema maltophilum ATCC 51939</name>
    <dbReference type="NCBI Taxonomy" id="1125699"/>
    <lineage>
        <taxon>Bacteria</taxon>
        <taxon>Pseudomonadati</taxon>
        <taxon>Spirochaetota</taxon>
        <taxon>Spirochaetia</taxon>
        <taxon>Spirochaetales</taxon>
        <taxon>Treponemataceae</taxon>
        <taxon>Treponema</taxon>
    </lineage>
</organism>
<feature type="transmembrane region" description="Helical" evidence="2">
    <location>
        <begin position="21"/>
        <end position="41"/>
    </location>
</feature>
<evidence type="ECO:0000313" key="4">
    <source>
        <dbReference type="EMBL" id="EPF31973.1"/>
    </source>
</evidence>
<evidence type="ECO:0000256" key="1">
    <source>
        <dbReference type="SAM" id="Coils"/>
    </source>
</evidence>
<dbReference type="HOGENOM" id="CLU_354090_0_0_12"/>
<proteinExistence type="predicted"/>
<dbReference type="InterPro" id="IPR029787">
    <property type="entry name" value="Nucleotide_cyclase"/>
</dbReference>
<dbReference type="SMART" id="SM00044">
    <property type="entry name" value="CYCc"/>
    <property type="match status" value="1"/>
</dbReference>
<feature type="transmembrane region" description="Helical" evidence="2">
    <location>
        <begin position="73"/>
        <end position="95"/>
    </location>
</feature>
<feature type="transmembrane region" description="Helical" evidence="2">
    <location>
        <begin position="238"/>
        <end position="256"/>
    </location>
</feature>
<dbReference type="PROSITE" id="PS50125">
    <property type="entry name" value="GUANYLATE_CYCLASE_2"/>
    <property type="match status" value="1"/>
</dbReference>
<name>S3K141_TREMA</name>
<keyword evidence="2" id="KW-0472">Membrane</keyword>
<keyword evidence="5" id="KW-1185">Reference proteome</keyword>
<dbReference type="InterPro" id="IPR050697">
    <property type="entry name" value="Adenylyl/Guanylyl_Cyclase_3/4"/>
</dbReference>
<sequence>MSMSKIVFEKIKNRLKKISSSVARWKVGSLVVLVVLMALPFSMDKMDLFNPEQASRLLYPFTVLASGVVPSGFHFFPVCCFAFFLLPIACILTIVSFFQKKITDTMVYLSLLVSATFYLAGSFCGIILFANTARWFSSLSPAVYLAFFSALAFHSALIAFGIVSIKRKSESYVEYKQLLKEEKQKEAILRDKTSEKLKKHKKTEGDAAPDLAAVYSAVKDRINDFKNREWKTRIKTKITFVILCTILIILSTFISTDLKNYKTLLSQTVNNTGKNLAEQVAAIYDFSDGLHTKISAFFDGIRKTNASSPFPFQRVDIITTSSKTNIFLEEIDYSTELPEFDVFSYTTAAGSVNKIPVSEKTILPSEAVRYITHYQNENTRSEPILKPEKNTCLYVYPVTFSRKDGQRLVGFSVVTYLNEVLNRPYFQAKVFILTISAIFFYVSIIITLFLADFIANPILFLCGNIRKTANGLSDMLSGNAKIESGKLMFEESVNTNDEIKTLSIEIKNIVSLVRGMLPYVSFHTVQNAEKNTGRLSTTRELCFLFTDIRGFTSLCEKISPKEVIRLLNRYLDLETKIIFENDGDVDKYVGDEIMAFFSGPKKEINACKAAMEIRKAMYREKQAALEEGVDSISIGIGINSGSVVFGSVGSETRKDFTSIGDTVNLAARLESANKEYGSKAIISEAVYEKLNGSFVCRELDFVTVKGKTEPVRIYEILQAKEAATEKILDLKRTFETGLSYYRKRKWDNAEKYFSDNIEKYNDAPSKVFLKRVNHYQVSPPKPRWKGVFVMTGK</sequence>
<feature type="coiled-coil region" evidence="1">
    <location>
        <begin position="165"/>
        <end position="192"/>
    </location>
</feature>
<dbReference type="GO" id="GO:0004016">
    <property type="term" value="F:adenylate cyclase activity"/>
    <property type="evidence" value="ECO:0007669"/>
    <property type="project" value="UniProtKB-ARBA"/>
</dbReference>
<evidence type="ECO:0000256" key="2">
    <source>
        <dbReference type="SAM" id="Phobius"/>
    </source>
</evidence>
<comment type="caution">
    <text evidence="4">The sequence shown here is derived from an EMBL/GenBank/DDBJ whole genome shotgun (WGS) entry which is preliminary data.</text>
</comment>
<dbReference type="Gene3D" id="3.30.70.1230">
    <property type="entry name" value="Nucleotide cyclase"/>
    <property type="match status" value="1"/>
</dbReference>
<keyword evidence="1" id="KW-0175">Coiled coil</keyword>
<dbReference type="PANTHER" id="PTHR43081:SF1">
    <property type="entry name" value="ADENYLATE CYCLASE, TERMINAL-DIFFERENTIATION SPECIFIC"/>
    <property type="match status" value="1"/>
</dbReference>
<feature type="transmembrane region" description="Helical" evidence="2">
    <location>
        <begin position="430"/>
        <end position="451"/>
    </location>
</feature>
<dbReference type="Pfam" id="PF00211">
    <property type="entry name" value="Guanylate_cyc"/>
    <property type="match status" value="1"/>
</dbReference>
<dbReference type="STRING" id="1125699.HMPREF9194_02328"/>
<reference evidence="4 5" key="1">
    <citation type="submission" date="2013-04" db="EMBL/GenBank/DDBJ databases">
        <title>The Genome Sequence of Treponema maltophilum ATCC 51939.</title>
        <authorList>
            <consortium name="The Broad Institute Genomics Platform"/>
            <person name="Earl A."/>
            <person name="Ward D."/>
            <person name="Feldgarden M."/>
            <person name="Gevers D."/>
            <person name="Leonetti C."/>
            <person name="Blanton J.M."/>
            <person name="Dewhirst F.E."/>
            <person name="Izard J."/>
            <person name="Walker B."/>
            <person name="Young S."/>
            <person name="Zeng Q."/>
            <person name="Gargeya S."/>
            <person name="Fitzgerald M."/>
            <person name="Haas B."/>
            <person name="Abouelleil A."/>
            <person name="Allen A.W."/>
            <person name="Alvarado L."/>
            <person name="Arachchi H.M."/>
            <person name="Berlin A.M."/>
            <person name="Chapman S.B."/>
            <person name="Gainer-Dewar J."/>
            <person name="Goldberg J."/>
            <person name="Griggs A."/>
            <person name="Gujja S."/>
            <person name="Hansen M."/>
            <person name="Howarth C."/>
            <person name="Imamovic A."/>
            <person name="Ireland A."/>
            <person name="Larimer J."/>
            <person name="McCowan C."/>
            <person name="Murphy C."/>
            <person name="Pearson M."/>
            <person name="Poon T.W."/>
            <person name="Priest M."/>
            <person name="Roberts A."/>
            <person name="Saif S."/>
            <person name="Shea T."/>
            <person name="Sisk P."/>
            <person name="Sykes S."/>
            <person name="Wortman J."/>
            <person name="Nusbaum C."/>
            <person name="Birren B."/>
        </authorList>
    </citation>
    <scope>NUCLEOTIDE SEQUENCE [LARGE SCALE GENOMIC DNA]</scope>
    <source>
        <strain evidence="4 5">ATCC 51939</strain>
    </source>
</reference>
<dbReference type="InterPro" id="IPR001054">
    <property type="entry name" value="A/G_cyclase"/>
</dbReference>
<keyword evidence="2" id="KW-1133">Transmembrane helix</keyword>
<gene>
    <name evidence="4" type="ORF">HMPREF9194_02328</name>
</gene>
<dbReference type="EMBL" id="ATFF01000006">
    <property type="protein sequence ID" value="EPF31973.1"/>
    <property type="molecule type" value="Genomic_DNA"/>
</dbReference>
<dbReference type="CDD" id="cd07302">
    <property type="entry name" value="CHD"/>
    <property type="match status" value="1"/>
</dbReference>
<dbReference type="GO" id="GO:0006171">
    <property type="term" value="P:cAMP biosynthetic process"/>
    <property type="evidence" value="ECO:0007669"/>
    <property type="project" value="TreeGrafter"/>
</dbReference>
<feature type="transmembrane region" description="Helical" evidence="2">
    <location>
        <begin position="107"/>
        <end position="130"/>
    </location>
</feature>
<feature type="transmembrane region" description="Helical" evidence="2">
    <location>
        <begin position="142"/>
        <end position="163"/>
    </location>
</feature>
<feature type="domain" description="Guanylate cyclase" evidence="3">
    <location>
        <begin position="542"/>
        <end position="670"/>
    </location>
</feature>
<dbReference type="AlphaFoldDB" id="S3K141"/>
<dbReference type="PATRIC" id="fig|1125699.3.peg.2344"/>
<accession>S3K141</accession>
<dbReference type="PANTHER" id="PTHR43081">
    <property type="entry name" value="ADENYLATE CYCLASE, TERMINAL-DIFFERENTIATION SPECIFIC-RELATED"/>
    <property type="match status" value="1"/>
</dbReference>
<evidence type="ECO:0000313" key="5">
    <source>
        <dbReference type="Proteomes" id="UP000014541"/>
    </source>
</evidence>
<dbReference type="SUPFAM" id="SSF55073">
    <property type="entry name" value="Nucleotide cyclase"/>
    <property type="match status" value="1"/>
</dbReference>